<gene>
    <name evidence="1" type="ORF">DWB85_01135</name>
</gene>
<protein>
    <recommendedName>
        <fullName evidence="3">CheW-like domain-containing protein</fullName>
    </recommendedName>
</protein>
<dbReference type="AlphaFoldDB" id="A0A3L7E2K8"/>
<evidence type="ECO:0008006" key="3">
    <source>
        <dbReference type="Google" id="ProtNLM"/>
    </source>
</evidence>
<name>A0A3L7E2K8_9GAMM</name>
<proteinExistence type="predicted"/>
<accession>A0A3L7E2K8</accession>
<organism evidence="1 2">
    <name type="scientific">Seongchinamella sediminis</name>
    <dbReference type="NCBI Taxonomy" id="2283635"/>
    <lineage>
        <taxon>Bacteria</taxon>
        <taxon>Pseudomonadati</taxon>
        <taxon>Pseudomonadota</taxon>
        <taxon>Gammaproteobacteria</taxon>
        <taxon>Cellvibrionales</taxon>
        <taxon>Halieaceae</taxon>
        <taxon>Seongchinamella</taxon>
    </lineage>
</organism>
<keyword evidence="2" id="KW-1185">Reference proteome</keyword>
<evidence type="ECO:0000313" key="1">
    <source>
        <dbReference type="EMBL" id="RLQ23786.1"/>
    </source>
</evidence>
<dbReference type="EMBL" id="QRAN01000001">
    <property type="protein sequence ID" value="RLQ23786.1"/>
    <property type="molecule type" value="Genomic_DNA"/>
</dbReference>
<comment type="caution">
    <text evidence="1">The sequence shown here is derived from an EMBL/GenBank/DDBJ whole genome shotgun (WGS) entry which is preliminary data.</text>
</comment>
<dbReference type="Proteomes" id="UP000265509">
    <property type="component" value="Unassembled WGS sequence"/>
</dbReference>
<sequence length="130" mass="13580">MPQNCLAEILTLPADADLAPVEVNWRGVDIPVMDPGADSGTPWRESGNSSGLVAVILGVRGNGPDYWGVALRGTGLSVRNIDAADCVDLPAVEEYYLAAFEVGGQVCQVPDLPALQGLFSQPDTSARVAT</sequence>
<evidence type="ECO:0000313" key="2">
    <source>
        <dbReference type="Proteomes" id="UP000265509"/>
    </source>
</evidence>
<reference evidence="1 2" key="1">
    <citation type="submission" date="2018-07" db="EMBL/GenBank/DDBJ databases">
        <title>Halioglobus sp. genome submission.</title>
        <authorList>
            <person name="Ye M.-Q."/>
            <person name="Du Z.-J."/>
        </authorList>
    </citation>
    <scope>NUCLEOTIDE SEQUENCE [LARGE SCALE GENOMIC DNA]</scope>
    <source>
        <strain evidence="1 2">U0301</strain>
    </source>
</reference>